<accession>A0A2P2NG22</accession>
<proteinExistence type="predicted"/>
<name>A0A2P2NG22_RHIMU</name>
<organism evidence="1">
    <name type="scientific">Rhizophora mucronata</name>
    <name type="common">Asiatic mangrove</name>
    <dbReference type="NCBI Taxonomy" id="61149"/>
    <lineage>
        <taxon>Eukaryota</taxon>
        <taxon>Viridiplantae</taxon>
        <taxon>Streptophyta</taxon>
        <taxon>Embryophyta</taxon>
        <taxon>Tracheophyta</taxon>
        <taxon>Spermatophyta</taxon>
        <taxon>Magnoliopsida</taxon>
        <taxon>eudicotyledons</taxon>
        <taxon>Gunneridae</taxon>
        <taxon>Pentapetalae</taxon>
        <taxon>rosids</taxon>
        <taxon>fabids</taxon>
        <taxon>Malpighiales</taxon>
        <taxon>Rhizophoraceae</taxon>
        <taxon>Rhizophora</taxon>
    </lineage>
</organism>
<dbReference type="AlphaFoldDB" id="A0A2P2NG22"/>
<protein>
    <submittedName>
        <fullName evidence="1">Uncharacterized protein</fullName>
    </submittedName>
</protein>
<evidence type="ECO:0000313" key="1">
    <source>
        <dbReference type="EMBL" id="MBX41404.1"/>
    </source>
</evidence>
<dbReference type="EMBL" id="GGEC01060920">
    <property type="protein sequence ID" value="MBX41404.1"/>
    <property type="molecule type" value="Transcribed_RNA"/>
</dbReference>
<sequence length="18" mass="2004">MAQLFGDSSKLLPIFCFS</sequence>
<reference evidence="1" key="1">
    <citation type="submission" date="2018-02" db="EMBL/GenBank/DDBJ databases">
        <title>Rhizophora mucronata_Transcriptome.</title>
        <authorList>
            <person name="Meera S.P."/>
            <person name="Sreeshan A."/>
            <person name="Augustine A."/>
        </authorList>
    </citation>
    <scope>NUCLEOTIDE SEQUENCE</scope>
    <source>
        <tissue evidence="1">Leaf</tissue>
    </source>
</reference>